<proteinExistence type="predicted"/>
<reference evidence="1 2" key="1">
    <citation type="submission" date="2019-02" db="EMBL/GenBank/DDBJ databases">
        <title>Prevalence of Shigella boydii in Bangladesh: Isolation and characterization of a rare phage that can robustly identify Shigella boydii type 1.</title>
        <authorList>
            <person name="Akter M."/>
            <person name="Brown N."/>
            <person name="Clokie M."/>
            <person name="Yeasmin M."/>
            <person name="Tareq T."/>
            <person name="Baddam R."/>
            <person name="Azad M.A.K."/>
            <person name="Ghosh A.N."/>
            <person name="Ahmed N."/>
            <person name="Talukder K.A."/>
        </authorList>
    </citation>
    <scope>NUCLEOTIDE SEQUENCE [LARGE SCALE GENOMIC DNA]</scope>
</reference>
<accession>A0A513QBW3</accession>
<evidence type="ECO:0000313" key="1">
    <source>
        <dbReference type="EMBL" id="QBJ04414.1"/>
    </source>
</evidence>
<sequence length="94" mass="11029">MSLEAYNREFSEINYGLMFAREKRFIQASEYLERHGMVSEYKNKLNMKAAMASVELGADCAEAQSYSRQTDYDQDMVEEYKSILFRTGWINEIS</sequence>
<protein>
    <submittedName>
        <fullName evidence="1">Uncharacterized protein</fullName>
    </submittedName>
</protein>
<dbReference type="EMBL" id="MK509462">
    <property type="protein sequence ID" value="QBJ04414.1"/>
    <property type="molecule type" value="Genomic_DNA"/>
</dbReference>
<keyword evidence="2" id="KW-1185">Reference proteome</keyword>
<dbReference type="Proteomes" id="UP000320418">
    <property type="component" value="Segment"/>
</dbReference>
<organism evidence="1 2">
    <name type="scientific">Shigella phage MK-13</name>
    <dbReference type="NCBI Taxonomy" id="2530042"/>
    <lineage>
        <taxon>Viruses</taxon>
        <taxon>Duplodnaviria</taxon>
        <taxon>Heunggongvirae</taxon>
        <taxon>Uroviricota</taxon>
        <taxon>Caudoviricetes</taxon>
        <taxon>Pantevenvirales</taxon>
        <taxon>Ackermannviridae</taxon>
        <taxon>Aglimvirinae</taxon>
        <taxon>Agtrevirus</taxon>
        <taxon>Agtrevirus MK13</taxon>
    </lineage>
</organism>
<gene>
    <name evidence="1" type="ORF">MK13_00185</name>
</gene>
<evidence type="ECO:0000313" key="2">
    <source>
        <dbReference type="Proteomes" id="UP000320418"/>
    </source>
</evidence>
<name>A0A513QBW3_9CAUD</name>